<dbReference type="EMBL" id="KV407455">
    <property type="protein sequence ID" value="KZF24874.1"/>
    <property type="molecule type" value="Genomic_DNA"/>
</dbReference>
<accession>A0A165IGU2</accession>
<sequence length="658" mass="70464">MDRLHKSSPARLTITILLLASSTLAADGKPSLWHISIWNSPAPPADQGPAFSRNATRNMSLLPIQACCIVAAYLFSVLTFGMALLLVGRRLRRAAEASGSTLGVEMVKRAVALPFESSPLTPSKPGFEASPVSIETRTTATWPSPDKQSVGDNFSWPNGHRQQGSVVTFDKSVIENDMAQREQELERLYAAVMDFDQQRAVGNTPSPGGNTATTHLPTLGSLQPPPPPPKIAVPKPPVRKHAKSNSRTSRLSRQSSMASTSSKRKGSVRGLTISSPISAVSSSDGYSPYVSGDESDLIPLRPPSSPPVPHLQRLHHASASSTLPPPPPPSQPGVIAQPELPKRSLGSPLEQSWSLPSSGDRKPANSSSGSTRPRQTMQTSQRRTPSNSSLGKATGPSNLRSQTHQSAQNAYSVPAQSQPQSQFQPRTQPQPQPQPQSRTQHPPQLQVPPRSHTLQTSPHAQSLHPSHTSYPQSQAPAPPQPILRLPPRVASRDKIPMPLSLQPSSSSSSSSSSLQAAPAEYTSPPRPPQALRPSQPSTTRAPPASSATNPTFHLPLRSTSSTDTWTTKTTVVESTRPLPGAFHPLGAGARTPGIGANGLLSPNGGVPATPYSPYMPFTPLTPVTPRLVTRAERKQRQREGGRKVAFAEDQVRDERDIW</sequence>
<feature type="compositionally biased region" description="Polar residues" evidence="1">
    <location>
        <begin position="452"/>
        <end position="470"/>
    </location>
</feature>
<feature type="compositionally biased region" description="Polar residues" evidence="1">
    <location>
        <begin position="200"/>
        <end position="216"/>
    </location>
</feature>
<evidence type="ECO:0000256" key="1">
    <source>
        <dbReference type="SAM" id="MobiDB-lite"/>
    </source>
</evidence>
<dbReference type="Proteomes" id="UP000076632">
    <property type="component" value="Unassembled WGS sequence"/>
</dbReference>
<name>A0A165IGU2_XYLHT</name>
<feature type="signal peptide" evidence="3">
    <location>
        <begin position="1"/>
        <end position="25"/>
    </location>
</feature>
<feature type="compositionally biased region" description="Pro residues" evidence="1">
    <location>
        <begin position="300"/>
        <end position="309"/>
    </location>
</feature>
<feature type="compositionally biased region" description="Polar residues" evidence="1">
    <location>
        <begin position="245"/>
        <end position="261"/>
    </location>
</feature>
<protein>
    <submittedName>
        <fullName evidence="4">Uncharacterized protein</fullName>
    </submittedName>
</protein>
<feature type="region of interest" description="Disordered" evidence="1">
    <location>
        <begin position="631"/>
        <end position="658"/>
    </location>
</feature>
<dbReference type="OrthoDB" id="4524805at2759"/>
<organism evidence="4 5">
    <name type="scientific">Xylona heveae (strain CBS 132557 / TC161)</name>
    <dbReference type="NCBI Taxonomy" id="1328760"/>
    <lineage>
        <taxon>Eukaryota</taxon>
        <taxon>Fungi</taxon>
        <taxon>Dikarya</taxon>
        <taxon>Ascomycota</taxon>
        <taxon>Pezizomycotina</taxon>
        <taxon>Xylonomycetes</taxon>
        <taxon>Xylonales</taxon>
        <taxon>Xylonaceae</taxon>
        <taxon>Xylona</taxon>
    </lineage>
</organism>
<dbReference type="GeneID" id="28901856"/>
<gene>
    <name evidence="4" type="ORF">L228DRAFT_57675</name>
</gene>
<keyword evidence="2" id="KW-0472">Membrane</keyword>
<feature type="compositionally biased region" description="Pro residues" evidence="1">
    <location>
        <begin position="223"/>
        <end position="236"/>
    </location>
</feature>
<dbReference type="InParanoid" id="A0A165IGU2"/>
<keyword evidence="3" id="KW-0732">Signal</keyword>
<proteinExistence type="predicted"/>
<keyword evidence="5" id="KW-1185">Reference proteome</keyword>
<feature type="compositionally biased region" description="Low complexity" evidence="1">
    <location>
        <begin position="435"/>
        <end position="444"/>
    </location>
</feature>
<dbReference type="AlphaFoldDB" id="A0A165IGU2"/>
<evidence type="ECO:0000256" key="2">
    <source>
        <dbReference type="SAM" id="Phobius"/>
    </source>
</evidence>
<evidence type="ECO:0000313" key="5">
    <source>
        <dbReference type="Proteomes" id="UP000076632"/>
    </source>
</evidence>
<feature type="transmembrane region" description="Helical" evidence="2">
    <location>
        <begin position="62"/>
        <end position="87"/>
    </location>
</feature>
<evidence type="ECO:0000256" key="3">
    <source>
        <dbReference type="SAM" id="SignalP"/>
    </source>
</evidence>
<keyword evidence="2" id="KW-1133">Transmembrane helix</keyword>
<feature type="compositionally biased region" description="Low complexity" evidence="1">
    <location>
        <begin position="498"/>
        <end position="519"/>
    </location>
</feature>
<reference evidence="4 5" key="1">
    <citation type="journal article" date="2016" name="Fungal Biol.">
        <title>The genome of Xylona heveae provides a window into fungal endophytism.</title>
        <authorList>
            <person name="Gazis R."/>
            <person name="Kuo A."/>
            <person name="Riley R."/>
            <person name="LaButti K."/>
            <person name="Lipzen A."/>
            <person name="Lin J."/>
            <person name="Amirebrahimi M."/>
            <person name="Hesse C.N."/>
            <person name="Spatafora J.W."/>
            <person name="Henrissat B."/>
            <person name="Hainaut M."/>
            <person name="Grigoriev I.V."/>
            <person name="Hibbett D.S."/>
        </authorList>
    </citation>
    <scope>NUCLEOTIDE SEQUENCE [LARGE SCALE GENOMIC DNA]</scope>
    <source>
        <strain evidence="4 5">TC161</strain>
    </source>
</reference>
<evidence type="ECO:0000313" key="4">
    <source>
        <dbReference type="EMBL" id="KZF24874.1"/>
    </source>
</evidence>
<feature type="compositionally biased region" description="Polar residues" evidence="1">
    <location>
        <begin position="532"/>
        <end position="551"/>
    </location>
</feature>
<keyword evidence="2" id="KW-0812">Transmembrane</keyword>
<feature type="compositionally biased region" description="Polar residues" evidence="1">
    <location>
        <begin position="364"/>
        <end position="415"/>
    </location>
</feature>
<dbReference type="RefSeq" id="XP_018190429.1">
    <property type="nucleotide sequence ID" value="XM_018336719.1"/>
</dbReference>
<feature type="compositionally biased region" description="Low complexity" evidence="1">
    <location>
        <begin position="274"/>
        <end position="283"/>
    </location>
</feature>
<dbReference type="OMA" id="EDMYKHV"/>
<feature type="compositionally biased region" description="Low complexity" evidence="1">
    <location>
        <begin position="416"/>
        <end position="427"/>
    </location>
</feature>
<feature type="chain" id="PRO_5007859269" evidence="3">
    <location>
        <begin position="26"/>
        <end position="658"/>
    </location>
</feature>
<feature type="region of interest" description="Disordered" evidence="1">
    <location>
        <begin position="199"/>
        <end position="566"/>
    </location>
</feature>